<comment type="catalytic activity">
    <reaction evidence="1">
        <text>Hydrolysis of Pro-|-Xaa &gt;&gt; Ala-|-Xaa in oligopeptides.</text>
        <dbReference type="EC" id="3.4.21.26"/>
    </reaction>
</comment>
<dbReference type="GO" id="GO:0006508">
    <property type="term" value="P:proteolysis"/>
    <property type="evidence" value="ECO:0007669"/>
    <property type="project" value="UniProtKB-KW"/>
</dbReference>
<dbReference type="PRINTS" id="PR00862">
    <property type="entry name" value="PROLIGOPTASE"/>
</dbReference>
<dbReference type="InterPro" id="IPR001375">
    <property type="entry name" value="Peptidase_S9_cat"/>
</dbReference>
<keyword evidence="5 6" id="KW-0720">Serine protease</keyword>
<dbReference type="PANTHER" id="PTHR42881">
    <property type="entry name" value="PROLYL ENDOPEPTIDASE"/>
    <property type="match status" value="1"/>
</dbReference>
<dbReference type="Pfam" id="PF00326">
    <property type="entry name" value="Peptidase_S9"/>
    <property type="match status" value="1"/>
</dbReference>
<evidence type="ECO:0000256" key="2">
    <source>
        <dbReference type="ARBA" id="ARBA00005228"/>
    </source>
</evidence>
<evidence type="ECO:0000259" key="8">
    <source>
        <dbReference type="Pfam" id="PF02897"/>
    </source>
</evidence>
<evidence type="ECO:0000256" key="5">
    <source>
        <dbReference type="ARBA" id="ARBA00022825"/>
    </source>
</evidence>
<dbReference type="Gene3D" id="3.40.50.1820">
    <property type="entry name" value="alpha/beta hydrolase"/>
    <property type="match status" value="1"/>
</dbReference>
<proteinExistence type="inferred from homology"/>
<reference evidence="9" key="1">
    <citation type="submission" date="2021-01" db="EMBL/GenBank/DDBJ databases">
        <authorList>
            <person name="Corre E."/>
            <person name="Pelletier E."/>
            <person name="Niang G."/>
            <person name="Scheremetjew M."/>
            <person name="Finn R."/>
            <person name="Kale V."/>
            <person name="Holt S."/>
            <person name="Cochrane G."/>
            <person name="Meng A."/>
            <person name="Brown T."/>
            <person name="Cohen L."/>
        </authorList>
    </citation>
    <scope>NUCLEOTIDE SEQUENCE</scope>
    <source>
        <strain evidence="9">CCAP 1951/1</strain>
    </source>
</reference>
<protein>
    <recommendedName>
        <fullName evidence="6">Prolyl endopeptidase</fullName>
        <ecNumber evidence="6">3.4.21.-</ecNumber>
    </recommendedName>
</protein>
<dbReference type="EC" id="3.4.21.-" evidence="6"/>
<dbReference type="GO" id="GO:0005829">
    <property type="term" value="C:cytosol"/>
    <property type="evidence" value="ECO:0007669"/>
    <property type="project" value="TreeGrafter"/>
</dbReference>
<dbReference type="InterPro" id="IPR029058">
    <property type="entry name" value="AB_hydrolase_fold"/>
</dbReference>
<sequence>MQRLAYPAVRRAAHTYTKHGRVIPDPYHWLENPDSDETKAFVTAQNDVFEQYMKAFPHRDEVKDAIKGMLDYPRRSCPSLRGGRFYFSHNTGLQNQSVLYRQATLDADATPEVFLDPNTLSEDGTSSLGATAWSESDKFYAYVVNEKGSDWGAISVRDAATATNLPDVVDWVKFSGITWVGDDGFFYTRFPKPESGRKEETGPLEDAAVYFHKLGSSQDDDVRVLDIPENRKWLMGVELTDCREKVVISVHDGCEPHNQLWLAPLPKDFAEKPRRLEVTKLVDKFEAEYEYLANDGATMYLLTTKDAPLKRVTAINTDKPEEGQKELIAESDAKIDFCAVVRDTLLIAYLRDVKHVLYRCPLGGSASDLVPFGLPIGTISGMHARRKSDFVSVALTSFLLPNRVLHFDINKPDELSVFFDAKVAGFDPDDFVTEQVFVESDGEKVPMFVCHKKGITLDGTNPTLLYGYGGFNISVTPSFSATRLVFLARMGGVLAVANIRGGGEYGERWHQGGAKFNKMNCYVDFCNCAKWLQAKKYATKEKLAIMGGSNGGLLVAACANKAPHLFSAVVCQVGVLDLYRFHEFTIGHAWTSDFGDPEVEADFDYLTQYSPIHNVKPNTAYPAILVATADHDDRVVPAHSHKYIATLQHVNPEAGGPFLARIEVNAGHGAGKPTHKIIAEAADTYGFLAQALGAKWQ</sequence>
<dbReference type="EMBL" id="HBGF01000228">
    <property type="protein sequence ID" value="CAD9087885.1"/>
    <property type="molecule type" value="Transcribed_RNA"/>
</dbReference>
<dbReference type="GO" id="GO:0070012">
    <property type="term" value="F:oligopeptidase activity"/>
    <property type="evidence" value="ECO:0007669"/>
    <property type="project" value="TreeGrafter"/>
</dbReference>
<dbReference type="Pfam" id="PF02897">
    <property type="entry name" value="Peptidase_S9_N"/>
    <property type="match status" value="1"/>
</dbReference>
<gene>
    <name evidence="9" type="ORF">NDES1114_LOCUS158</name>
</gene>
<feature type="domain" description="Peptidase S9A N-terminal" evidence="8">
    <location>
        <begin position="7"/>
        <end position="413"/>
    </location>
</feature>
<evidence type="ECO:0000256" key="3">
    <source>
        <dbReference type="ARBA" id="ARBA00022670"/>
    </source>
</evidence>
<evidence type="ECO:0000313" key="9">
    <source>
        <dbReference type="EMBL" id="CAD9087885.1"/>
    </source>
</evidence>
<evidence type="ECO:0000256" key="1">
    <source>
        <dbReference type="ARBA" id="ARBA00001070"/>
    </source>
</evidence>
<evidence type="ECO:0000259" key="7">
    <source>
        <dbReference type="Pfam" id="PF00326"/>
    </source>
</evidence>
<dbReference type="GO" id="GO:0004252">
    <property type="term" value="F:serine-type endopeptidase activity"/>
    <property type="evidence" value="ECO:0007669"/>
    <property type="project" value="UniProtKB-UniRule"/>
</dbReference>
<accession>A0A7S1KWC1</accession>
<dbReference type="AlphaFoldDB" id="A0A7S1KWC1"/>
<keyword evidence="4 6" id="KW-0378">Hydrolase</keyword>
<dbReference type="FunFam" id="2.130.10.120:FF:000001">
    <property type="entry name" value="Prolyl endopeptidase"/>
    <property type="match status" value="1"/>
</dbReference>
<organism evidence="9">
    <name type="scientific">Neobodo designis</name>
    <name type="common">Flagellated protozoan</name>
    <name type="synonym">Bodo designis</name>
    <dbReference type="NCBI Taxonomy" id="312471"/>
    <lineage>
        <taxon>Eukaryota</taxon>
        <taxon>Discoba</taxon>
        <taxon>Euglenozoa</taxon>
        <taxon>Kinetoplastea</taxon>
        <taxon>Metakinetoplastina</taxon>
        <taxon>Neobodonida</taxon>
        <taxon>Neobodo</taxon>
    </lineage>
</organism>
<dbReference type="SUPFAM" id="SSF53474">
    <property type="entry name" value="alpha/beta-Hydrolases"/>
    <property type="match status" value="1"/>
</dbReference>
<evidence type="ECO:0000256" key="6">
    <source>
        <dbReference type="RuleBase" id="RU368024"/>
    </source>
</evidence>
<dbReference type="FunFam" id="3.40.50.1820:FF:000005">
    <property type="entry name" value="Prolyl endopeptidase"/>
    <property type="match status" value="1"/>
</dbReference>
<keyword evidence="3 6" id="KW-0645">Protease</keyword>
<feature type="domain" description="Peptidase S9 prolyl oligopeptidase catalytic" evidence="7">
    <location>
        <begin position="477"/>
        <end position="693"/>
    </location>
</feature>
<dbReference type="SUPFAM" id="SSF50993">
    <property type="entry name" value="Peptidase/esterase 'gauge' domain"/>
    <property type="match status" value="1"/>
</dbReference>
<dbReference type="InterPro" id="IPR051167">
    <property type="entry name" value="Prolyl_oligopep/macrocyclase"/>
</dbReference>
<dbReference type="PANTHER" id="PTHR42881:SF2">
    <property type="entry name" value="PROLYL ENDOPEPTIDASE"/>
    <property type="match status" value="1"/>
</dbReference>
<evidence type="ECO:0000256" key="4">
    <source>
        <dbReference type="ARBA" id="ARBA00022801"/>
    </source>
</evidence>
<dbReference type="InterPro" id="IPR002470">
    <property type="entry name" value="Peptidase_S9A"/>
</dbReference>
<name>A0A7S1KWC1_NEODS</name>
<dbReference type="Gene3D" id="2.130.10.120">
    <property type="entry name" value="Prolyl oligopeptidase, N-terminal domain"/>
    <property type="match status" value="1"/>
</dbReference>
<comment type="similarity">
    <text evidence="2 6">Belongs to the peptidase S9A family.</text>
</comment>
<dbReference type="InterPro" id="IPR023302">
    <property type="entry name" value="Pept_S9A_N"/>
</dbReference>